<sequence length="280" mass="28912">MADNVLVLRTPSGISGDMLVSGLAVLCELDAAAFEEVLSRLGVAELCCAARVVPRSHAGIAGVGLDVVLPQVHAHRHLGDILEIIEKSALAEPAKDMAATAFRLLAAAEGAVHGTSPEDVHFHEVGALDSLLDVCVACELFVRLAPARFICSPLPVCDGTVQCAHGILATPAPAVLHLLAGLPVYGIQSHGETVTPTAAALLRAMDATFGLWPAVTLTRHVRAYGGRVLPGVPNGALFALGRAFDLAATVSPEQTATGAGHTPPHDPHAVGDNPCLHTHE</sequence>
<evidence type="ECO:0000313" key="3">
    <source>
        <dbReference type="EMBL" id="MYL82100.1"/>
    </source>
</evidence>
<comment type="caution">
    <text evidence="3">The sequence shown here is derived from an EMBL/GenBank/DDBJ whole genome shotgun (WGS) entry which is preliminary data.</text>
</comment>
<dbReference type="Proteomes" id="UP000482487">
    <property type="component" value="Unassembled WGS sequence"/>
</dbReference>
<dbReference type="InterPro" id="IPR002822">
    <property type="entry name" value="Ni_insertion"/>
</dbReference>
<feature type="region of interest" description="Disordered" evidence="2">
    <location>
        <begin position="251"/>
        <end position="280"/>
    </location>
</feature>
<dbReference type="OrthoDB" id="9765625at2"/>
<gene>
    <name evidence="3" type="ORF">GTA51_02970</name>
</gene>
<dbReference type="EMBL" id="WVUD01000003">
    <property type="protein sequence ID" value="MYL82100.1"/>
    <property type="molecule type" value="Genomic_DNA"/>
</dbReference>
<dbReference type="PANTHER" id="PTHR36566">
    <property type="entry name" value="NICKEL INSERTION PROTEIN-RELATED"/>
    <property type="match status" value="1"/>
</dbReference>
<evidence type="ECO:0000256" key="2">
    <source>
        <dbReference type="SAM" id="MobiDB-lite"/>
    </source>
</evidence>
<proteinExistence type="predicted"/>
<keyword evidence="1" id="KW-0533">Nickel</keyword>
<dbReference type="Pfam" id="PF01969">
    <property type="entry name" value="Ni_insertion"/>
    <property type="match status" value="1"/>
</dbReference>
<accession>A0A7C9IT84</accession>
<evidence type="ECO:0000313" key="4">
    <source>
        <dbReference type="Proteomes" id="UP000482487"/>
    </source>
</evidence>
<keyword evidence="4" id="KW-1185">Reference proteome</keyword>
<evidence type="ECO:0000256" key="1">
    <source>
        <dbReference type="ARBA" id="ARBA00022596"/>
    </source>
</evidence>
<organism evidence="3 4">
    <name type="scientific">Solidesulfovibrio aerotolerans</name>
    <dbReference type="NCBI Taxonomy" id="295255"/>
    <lineage>
        <taxon>Bacteria</taxon>
        <taxon>Pseudomonadati</taxon>
        <taxon>Thermodesulfobacteriota</taxon>
        <taxon>Desulfovibrionia</taxon>
        <taxon>Desulfovibrionales</taxon>
        <taxon>Desulfovibrionaceae</taxon>
        <taxon>Solidesulfovibrio</taxon>
    </lineage>
</organism>
<dbReference type="AlphaFoldDB" id="A0A7C9IT84"/>
<reference evidence="3 4" key="1">
    <citation type="submission" date="2020-01" db="EMBL/GenBank/DDBJ databases">
        <title>Genome sequence of Desulfovibrio aerotolerans DSM 16695(T).</title>
        <authorList>
            <person name="Karnachuk O."/>
            <person name="Avakyan M."/>
            <person name="Mardanov A."/>
            <person name="Kadnikov V."/>
            <person name="Ravin N."/>
        </authorList>
    </citation>
    <scope>NUCLEOTIDE SEQUENCE [LARGE SCALE GENOMIC DNA]</scope>
    <source>
        <strain evidence="3 4">DSM 16695</strain>
    </source>
</reference>
<protein>
    <submittedName>
        <fullName evidence="3">DUF111 family protein</fullName>
    </submittedName>
</protein>
<name>A0A7C9IT84_9BACT</name>
<dbReference type="RefSeq" id="WP_160958553.1">
    <property type="nucleotide sequence ID" value="NZ_WVUD01000003.1"/>
</dbReference>
<dbReference type="PANTHER" id="PTHR36566:SF1">
    <property type="entry name" value="PYRIDINIUM-3,5-BISTHIOCARBOXYLIC ACID MONONUCLEOTIDE NICKEL INSERTION PROTEIN"/>
    <property type="match status" value="1"/>
</dbReference>